<dbReference type="AlphaFoldDB" id="I0YT95"/>
<feature type="region of interest" description="Disordered" evidence="1">
    <location>
        <begin position="108"/>
        <end position="193"/>
    </location>
</feature>
<name>I0YT95_COCSC</name>
<dbReference type="GeneID" id="17039598"/>
<dbReference type="Proteomes" id="UP000007264">
    <property type="component" value="Unassembled WGS sequence"/>
</dbReference>
<accession>I0YT95</accession>
<feature type="compositionally biased region" description="Low complexity" evidence="1">
    <location>
        <begin position="279"/>
        <end position="290"/>
    </location>
</feature>
<evidence type="ECO:0000313" key="2">
    <source>
        <dbReference type="EMBL" id="EIE21614.1"/>
    </source>
</evidence>
<feature type="compositionally biased region" description="Pro residues" evidence="1">
    <location>
        <begin position="153"/>
        <end position="162"/>
    </location>
</feature>
<feature type="compositionally biased region" description="Polar residues" evidence="1">
    <location>
        <begin position="1"/>
        <end position="12"/>
    </location>
</feature>
<dbReference type="EMBL" id="AGSI01000012">
    <property type="protein sequence ID" value="EIE21614.1"/>
    <property type="molecule type" value="Genomic_DNA"/>
</dbReference>
<dbReference type="RefSeq" id="XP_005646158.1">
    <property type="nucleotide sequence ID" value="XM_005646101.1"/>
</dbReference>
<feature type="compositionally biased region" description="Acidic residues" evidence="1">
    <location>
        <begin position="296"/>
        <end position="306"/>
    </location>
</feature>
<proteinExistence type="predicted"/>
<feature type="region of interest" description="Disordered" evidence="1">
    <location>
        <begin position="265"/>
        <end position="306"/>
    </location>
</feature>
<organism evidence="2 3">
    <name type="scientific">Coccomyxa subellipsoidea (strain C-169)</name>
    <name type="common">Green microalga</name>
    <dbReference type="NCBI Taxonomy" id="574566"/>
    <lineage>
        <taxon>Eukaryota</taxon>
        <taxon>Viridiplantae</taxon>
        <taxon>Chlorophyta</taxon>
        <taxon>core chlorophytes</taxon>
        <taxon>Trebouxiophyceae</taxon>
        <taxon>Trebouxiophyceae incertae sedis</taxon>
        <taxon>Coccomyxaceae</taxon>
        <taxon>Coccomyxa</taxon>
        <taxon>Coccomyxa subellipsoidea</taxon>
    </lineage>
</organism>
<keyword evidence="3" id="KW-1185">Reference proteome</keyword>
<evidence type="ECO:0000313" key="3">
    <source>
        <dbReference type="Proteomes" id="UP000007264"/>
    </source>
</evidence>
<feature type="compositionally biased region" description="Low complexity" evidence="1">
    <location>
        <begin position="138"/>
        <end position="152"/>
    </location>
</feature>
<dbReference type="KEGG" id="csl:COCSUDRAFT_66975"/>
<reference evidence="2 3" key="1">
    <citation type="journal article" date="2012" name="Genome Biol.">
        <title>The genome of the polar eukaryotic microalga coccomyxa subellipsoidea reveals traits of cold adaptation.</title>
        <authorList>
            <person name="Blanc G."/>
            <person name="Agarkova I."/>
            <person name="Grimwood J."/>
            <person name="Kuo A."/>
            <person name="Brueggeman A."/>
            <person name="Dunigan D."/>
            <person name="Gurnon J."/>
            <person name="Ladunga I."/>
            <person name="Lindquist E."/>
            <person name="Lucas S."/>
            <person name="Pangilinan J."/>
            <person name="Proschold T."/>
            <person name="Salamov A."/>
            <person name="Schmutz J."/>
            <person name="Weeks D."/>
            <person name="Yamada T."/>
            <person name="Claverie J.M."/>
            <person name="Grigoriev I."/>
            <person name="Van Etten J."/>
            <person name="Lomsadze A."/>
            <person name="Borodovsky M."/>
        </authorList>
    </citation>
    <scope>NUCLEOTIDE SEQUENCE [LARGE SCALE GENOMIC DNA]</scope>
    <source>
        <strain evidence="2 3">C-169</strain>
    </source>
</reference>
<comment type="caution">
    <text evidence="2">The sequence shown here is derived from an EMBL/GenBank/DDBJ whole genome shotgun (WGS) entry which is preliminary data.</text>
</comment>
<sequence length="435" mass="47562">MVQPGKSKTGNLQEKRVTQKVHKKEKSIPKRIPDNLLERQKRAKSDAVVQKLKEAKVAEEGVQSFLDSWRLVGLVRTDGKAEWSFVPPNRGRMLHSIPEVVRWFKDHLGGDGNERVQNGGPEANSSDQAHEVAPAANPASDDAMAGADAPGPAEDPPPPPPAEEAQTGGGEEAAGGDERDPGEAGAVGGGDGAAVNGLEEEAANALLYEHNAFKMGSSCLLVCLVRLGFTKEEALSVGVAVESWASKRIMEAKQAIAAAAAVEEKEGKGAMRAQKRKSSSSPDSAPAVAAKKAKEVEEDDEEEDEDVFNPRKDVVRNMTVLLRTEDSKSSEWRKPWSIAKVNRLNGNITRIDKANGVARVTWLKPTSEKQWWAQRWLPWVLEGKDSRGKPRLWTEKAIEIDSVQWGTHLTSKDTFEESDILILREEVRRLEADAL</sequence>
<evidence type="ECO:0000256" key="1">
    <source>
        <dbReference type="SAM" id="MobiDB-lite"/>
    </source>
</evidence>
<dbReference type="OrthoDB" id="520322at2759"/>
<feature type="region of interest" description="Disordered" evidence="1">
    <location>
        <begin position="1"/>
        <end position="42"/>
    </location>
</feature>
<feature type="compositionally biased region" description="Basic and acidic residues" evidence="1">
    <location>
        <begin position="26"/>
        <end position="42"/>
    </location>
</feature>
<protein>
    <submittedName>
        <fullName evidence="2">Uncharacterized protein</fullName>
    </submittedName>
</protein>
<gene>
    <name evidence="2" type="ORF">COCSUDRAFT_66975</name>
</gene>